<evidence type="ECO:0000256" key="3">
    <source>
        <dbReference type="ARBA" id="ARBA00022475"/>
    </source>
</evidence>
<name>A0ABY7SXK1_9RHOB</name>
<keyword evidence="5" id="KW-1133">Transmembrane helix</keyword>
<sequence length="123" mass="13314">MPRRRPRGETIIPMINVVFLLLVFFLLTAQIAPPEPFRLSPPDAADADLPARDRDVLYVSASGQLAYDAARGEEVWAMVAARRDDGPLEIRADRAADAAGIAALLRRLHRITDTGAQLVVGGG</sequence>
<gene>
    <name evidence="8" type="ORF">JHW45_16800</name>
</gene>
<keyword evidence="9" id="KW-1185">Reference proteome</keyword>
<evidence type="ECO:0000256" key="1">
    <source>
        <dbReference type="ARBA" id="ARBA00004162"/>
    </source>
</evidence>
<organism evidence="8 9">
    <name type="scientific">Paracoccus stylophorae</name>
    <dbReference type="NCBI Taxonomy" id="659350"/>
    <lineage>
        <taxon>Bacteria</taxon>
        <taxon>Pseudomonadati</taxon>
        <taxon>Pseudomonadota</taxon>
        <taxon>Alphaproteobacteria</taxon>
        <taxon>Rhodobacterales</taxon>
        <taxon>Paracoccaceae</taxon>
        <taxon>Paracoccus</taxon>
    </lineage>
</organism>
<evidence type="ECO:0000256" key="6">
    <source>
        <dbReference type="ARBA" id="ARBA00023136"/>
    </source>
</evidence>
<protein>
    <submittedName>
        <fullName evidence="8">Biopolymer transporter ExbD</fullName>
    </submittedName>
</protein>
<evidence type="ECO:0000256" key="5">
    <source>
        <dbReference type="ARBA" id="ARBA00022989"/>
    </source>
</evidence>
<accession>A0ABY7SXK1</accession>
<evidence type="ECO:0000256" key="2">
    <source>
        <dbReference type="ARBA" id="ARBA00005811"/>
    </source>
</evidence>
<evidence type="ECO:0000313" key="8">
    <source>
        <dbReference type="EMBL" id="WCR10672.1"/>
    </source>
</evidence>
<dbReference type="Proteomes" id="UP001218412">
    <property type="component" value="Chromosome"/>
</dbReference>
<keyword evidence="3" id="KW-1003">Cell membrane</keyword>
<dbReference type="Pfam" id="PF02472">
    <property type="entry name" value="ExbD"/>
    <property type="match status" value="1"/>
</dbReference>
<dbReference type="EMBL" id="CP067134">
    <property type="protein sequence ID" value="WCR10672.1"/>
    <property type="molecule type" value="Genomic_DNA"/>
</dbReference>
<reference evidence="8 9" key="1">
    <citation type="submission" date="2021-01" db="EMBL/GenBank/DDBJ databases">
        <title>Biogeographic distribution of Paracoccus.</title>
        <authorList>
            <person name="Hollensteiner J."/>
            <person name="Leineberger J."/>
            <person name="Brinkhoff T."/>
            <person name="Daniel R."/>
        </authorList>
    </citation>
    <scope>NUCLEOTIDE SEQUENCE [LARGE SCALE GENOMIC DNA]</scope>
    <source>
        <strain evidence="8 9">LMG25392</strain>
    </source>
</reference>
<keyword evidence="4 7" id="KW-0812">Transmembrane</keyword>
<proteinExistence type="inferred from homology"/>
<keyword evidence="7" id="KW-0813">Transport</keyword>
<comment type="subcellular location">
    <subcellularLocation>
        <location evidence="1">Cell membrane</location>
        <topology evidence="1">Single-pass membrane protein</topology>
    </subcellularLocation>
    <subcellularLocation>
        <location evidence="7">Cell membrane</location>
        <topology evidence="7">Single-pass type II membrane protein</topology>
    </subcellularLocation>
</comment>
<keyword evidence="7" id="KW-0653">Protein transport</keyword>
<evidence type="ECO:0000256" key="4">
    <source>
        <dbReference type="ARBA" id="ARBA00022692"/>
    </source>
</evidence>
<evidence type="ECO:0000256" key="7">
    <source>
        <dbReference type="RuleBase" id="RU003879"/>
    </source>
</evidence>
<comment type="similarity">
    <text evidence="2 7">Belongs to the ExbD/TolR family.</text>
</comment>
<dbReference type="RefSeq" id="WP_272858740.1">
    <property type="nucleotide sequence ID" value="NZ_CP067134.1"/>
</dbReference>
<dbReference type="InterPro" id="IPR003400">
    <property type="entry name" value="ExbD"/>
</dbReference>
<keyword evidence="6" id="KW-0472">Membrane</keyword>
<evidence type="ECO:0000313" key="9">
    <source>
        <dbReference type="Proteomes" id="UP001218412"/>
    </source>
</evidence>